<evidence type="ECO:0000259" key="3">
    <source>
        <dbReference type="Pfam" id="PF19305"/>
    </source>
</evidence>
<dbReference type="EMBL" id="CP054580">
    <property type="protein sequence ID" value="QKS26754.1"/>
    <property type="molecule type" value="Genomic_DNA"/>
</dbReference>
<dbReference type="GO" id="GO:0016829">
    <property type="term" value="F:lyase activity"/>
    <property type="evidence" value="ECO:0007669"/>
    <property type="project" value="InterPro"/>
</dbReference>
<dbReference type="AlphaFoldDB" id="A0AAP9NRX5"/>
<evidence type="ECO:0000313" key="5">
    <source>
        <dbReference type="Proteomes" id="UP000509761"/>
    </source>
</evidence>
<feature type="domain" description="MmgE/PrpD C-terminal" evidence="3">
    <location>
        <begin position="268"/>
        <end position="368"/>
    </location>
</feature>
<evidence type="ECO:0000259" key="2">
    <source>
        <dbReference type="Pfam" id="PF03972"/>
    </source>
</evidence>
<evidence type="ECO:0000313" key="4">
    <source>
        <dbReference type="EMBL" id="QKS26754.1"/>
    </source>
</evidence>
<organism evidence="4 5">
    <name type="scientific">Vreelandella titanicae</name>
    <dbReference type="NCBI Taxonomy" id="664683"/>
    <lineage>
        <taxon>Bacteria</taxon>
        <taxon>Pseudomonadati</taxon>
        <taxon>Pseudomonadota</taxon>
        <taxon>Gammaproteobacteria</taxon>
        <taxon>Oceanospirillales</taxon>
        <taxon>Halomonadaceae</taxon>
        <taxon>Vreelandella</taxon>
    </lineage>
</organism>
<dbReference type="Gene3D" id="1.10.4100.10">
    <property type="entry name" value="2-methylcitrate dehydratase PrpD"/>
    <property type="match status" value="1"/>
</dbReference>
<name>A0AAP9NRX5_9GAMM</name>
<dbReference type="RefSeq" id="WP_174788429.1">
    <property type="nucleotide sequence ID" value="NZ_CP054580.1"/>
</dbReference>
<dbReference type="InterPro" id="IPR042183">
    <property type="entry name" value="MmgE/PrpD_sf_1"/>
</dbReference>
<dbReference type="InterPro" id="IPR005656">
    <property type="entry name" value="MmgE_PrpD"/>
</dbReference>
<gene>
    <name evidence="4" type="ORF">FX987_04570</name>
</gene>
<evidence type="ECO:0008006" key="6">
    <source>
        <dbReference type="Google" id="ProtNLM"/>
    </source>
</evidence>
<feature type="domain" description="MmgE/PrpD N-terminal" evidence="2">
    <location>
        <begin position="6"/>
        <end position="243"/>
    </location>
</feature>
<dbReference type="InterPro" id="IPR036148">
    <property type="entry name" value="MmgE/PrpD_sf"/>
</dbReference>
<reference evidence="4 5" key="1">
    <citation type="submission" date="2019-12" db="EMBL/GenBank/DDBJ databases">
        <title>Genome sequencing and assembly of endphytes of Porphyra tenera.</title>
        <authorList>
            <person name="Park J.M."/>
            <person name="Shin R."/>
            <person name="Jo S.H."/>
        </authorList>
    </citation>
    <scope>NUCLEOTIDE SEQUENCE [LARGE SCALE GENOMIC DNA]</scope>
    <source>
        <strain evidence="4 5">GPM3</strain>
    </source>
</reference>
<dbReference type="Proteomes" id="UP000509761">
    <property type="component" value="Chromosome"/>
</dbReference>
<keyword evidence="5" id="KW-1185">Reference proteome</keyword>
<sequence length="447" mass="47470">MSLAMRMAEFVCELKLETLPEEVVEKARTCVLNGYGIALGSHTTPFFPVAAQAALAMDGERELGSTLLASGHKSTVAGAALANAALFHGRAQEDTCGVAHFGAVLLPLLTAMVENDEGSVEQLLPALIAGYEVGGLLEMAYSAKTTAKGLRASPLYGTIAAAAAVAKMRGLNVDQTAAALSNAASFTGGILQSFGDGTDEWRYQVGIAARNGLAAATLAEAGSISAHAAFEGRSGFVRTYVGEECEISALVAQLGKEWSISKVTFKPYPVCALNQTPVIAALALRKQLDGTQPQAVRIRMNPTCVGYAGMDNIGPFSSLSGTLMSIQFCVATTLLYGEPSVERMRDFSDSAVRALMPFIQPIADPAYDLLSCCIEAEVEGKDQPLVQKCLVDHTEYSYDRSQVSTLIRRIGVETGVPEQAYDYLERFAEGLPKAKLNDVLSAFKMIQ</sequence>
<dbReference type="PANTHER" id="PTHR16943">
    <property type="entry name" value="2-METHYLCITRATE DEHYDRATASE-RELATED"/>
    <property type="match status" value="1"/>
</dbReference>
<dbReference type="InterPro" id="IPR045337">
    <property type="entry name" value="MmgE_PrpD_C"/>
</dbReference>
<proteinExistence type="inferred from homology"/>
<dbReference type="SUPFAM" id="SSF103378">
    <property type="entry name" value="2-methylcitrate dehydratase PrpD"/>
    <property type="match status" value="1"/>
</dbReference>
<dbReference type="PANTHER" id="PTHR16943:SF8">
    <property type="entry name" value="2-METHYLCITRATE DEHYDRATASE"/>
    <property type="match status" value="1"/>
</dbReference>
<dbReference type="InterPro" id="IPR045336">
    <property type="entry name" value="MmgE_PrpD_N"/>
</dbReference>
<comment type="similarity">
    <text evidence="1">Belongs to the PrpD family.</text>
</comment>
<dbReference type="Pfam" id="PF03972">
    <property type="entry name" value="MmgE_PrpD_N"/>
    <property type="match status" value="1"/>
</dbReference>
<evidence type="ECO:0000256" key="1">
    <source>
        <dbReference type="ARBA" id="ARBA00006174"/>
    </source>
</evidence>
<protein>
    <recommendedName>
        <fullName evidence="6">MmgE/PrpD family protein 4</fullName>
    </recommendedName>
</protein>
<accession>A0AAP9NRX5</accession>
<dbReference type="Pfam" id="PF19305">
    <property type="entry name" value="MmgE_PrpD_C"/>
    <property type="match status" value="1"/>
</dbReference>